<dbReference type="OrthoDB" id="9801383at2"/>
<dbReference type="AlphaFoldDB" id="A0A4V3DIX5"/>
<evidence type="ECO:0008006" key="3">
    <source>
        <dbReference type="Google" id="ProtNLM"/>
    </source>
</evidence>
<dbReference type="Proteomes" id="UP000295724">
    <property type="component" value="Unassembled WGS sequence"/>
</dbReference>
<accession>A0A4V3DIX5</accession>
<dbReference type="InterPro" id="IPR008557">
    <property type="entry name" value="PhoX"/>
</dbReference>
<name>A0A4V3DIX5_9GAMM</name>
<dbReference type="EMBL" id="SNZB01000001">
    <property type="protein sequence ID" value="TDR23571.1"/>
    <property type="molecule type" value="Genomic_DNA"/>
</dbReference>
<keyword evidence="2" id="KW-1185">Reference proteome</keyword>
<evidence type="ECO:0000313" key="2">
    <source>
        <dbReference type="Proteomes" id="UP000295724"/>
    </source>
</evidence>
<organism evidence="1 2">
    <name type="scientific">Marinicella litoralis</name>
    <dbReference type="NCBI Taxonomy" id="644220"/>
    <lineage>
        <taxon>Bacteria</taxon>
        <taxon>Pseudomonadati</taxon>
        <taxon>Pseudomonadota</taxon>
        <taxon>Gammaproteobacteria</taxon>
        <taxon>Lysobacterales</taxon>
        <taxon>Marinicellaceae</taxon>
        <taxon>Marinicella</taxon>
    </lineage>
</organism>
<evidence type="ECO:0000313" key="1">
    <source>
        <dbReference type="EMBL" id="TDR23571.1"/>
    </source>
</evidence>
<proteinExistence type="predicted"/>
<dbReference type="Pfam" id="PF05787">
    <property type="entry name" value="PhoX"/>
    <property type="match status" value="2"/>
</dbReference>
<dbReference type="PANTHER" id="PTHR35399">
    <property type="entry name" value="SLR8030 PROTEIN"/>
    <property type="match status" value="1"/>
</dbReference>
<reference evidence="1 2" key="1">
    <citation type="submission" date="2019-03" db="EMBL/GenBank/DDBJ databases">
        <title>Genomic Encyclopedia of Type Strains, Phase IV (KMG-IV): sequencing the most valuable type-strain genomes for metagenomic binning, comparative biology and taxonomic classification.</title>
        <authorList>
            <person name="Goeker M."/>
        </authorList>
    </citation>
    <scope>NUCLEOTIDE SEQUENCE [LARGE SCALE GENOMIC DNA]</scope>
    <source>
        <strain evidence="1 2">DSM 25488</strain>
    </source>
</reference>
<comment type="caution">
    <text evidence="1">The sequence shown here is derived from an EMBL/GenBank/DDBJ whole genome shotgun (WGS) entry which is preliminary data.</text>
</comment>
<sequence>MLEPVNRRKFLKQSVKVGSAVTLSATLMQLSACSSEAKPRPISQLIRDPNGVCDLPAGFSYKVISAYDEVMTDGHMVPDYHDGMGCFSGPNDEIILVRNHEIAGYLFNDPESPEPEYAYDPKASGGTVTIWLDQDLNLIKHYLSLTGTIVNCSGGKTPWNTWISCEEASPAMFGDTWFMGKRHGYNFEVDPLKPLQKAQPLKAMGRFKHEAVAFDPFSGNVYQTEDHMNGCFYQFIPTDKTDLVKGGELQALKFKDAGITHTTENPLTLHQKYPCEWVAIDEPDPEENNVRKQGKAKGAAVFMRGEGLVAHQDGVYFVCTAGGSHNKGQIFKYTANQENNEGIIELIYEAKEDGILEKPDNITVNAWGDLIICEDNSLEQKCLVGLTAEGQIYHIAANSQAEWAGACFSPDGNTLFANIHKDPGMTIAIKGPWGKLRVQS</sequence>
<dbReference type="PROSITE" id="PS51318">
    <property type="entry name" value="TAT"/>
    <property type="match status" value="1"/>
</dbReference>
<dbReference type="InterPro" id="IPR006311">
    <property type="entry name" value="TAT_signal"/>
</dbReference>
<gene>
    <name evidence="1" type="ORF">C8D91_0434</name>
</gene>
<protein>
    <recommendedName>
        <fullName evidence="3">Secreted PhoX family phosphatase</fullName>
    </recommendedName>
</protein>
<dbReference type="PANTHER" id="PTHR35399:SF4">
    <property type="entry name" value="MEMBRANE PROTEIN"/>
    <property type="match status" value="1"/>
</dbReference>
<dbReference type="SUPFAM" id="SSF63829">
    <property type="entry name" value="Calcium-dependent phosphotriesterase"/>
    <property type="match status" value="1"/>
</dbReference>
<dbReference type="RefSeq" id="WP_099017798.1">
    <property type="nucleotide sequence ID" value="NZ_NIHB01000001.1"/>
</dbReference>